<reference evidence="2 3" key="1">
    <citation type="journal article" date="2020" name="Genome Biol. Evol.">
        <title>Comparative genomics of strictly vertically transmitted, feminizing microsporidia endosymbionts of amphipod crustaceans.</title>
        <authorList>
            <person name="Cormier A."/>
            <person name="Chebbi M.A."/>
            <person name="Giraud I."/>
            <person name="Wattier R."/>
            <person name="Teixeira M."/>
            <person name="Gilbert C."/>
            <person name="Rigaud T."/>
            <person name="Cordaux R."/>
        </authorList>
    </citation>
    <scope>NUCLEOTIDE SEQUENCE [LARGE SCALE GENOMIC DNA]</scope>
    <source>
        <strain evidence="2 3">Ou3-Ou53</strain>
    </source>
</reference>
<keyword evidence="3" id="KW-1185">Reference proteome</keyword>
<dbReference type="InterPro" id="IPR036885">
    <property type="entry name" value="SWIB_MDM2_dom_sf"/>
</dbReference>
<dbReference type="PANTHER" id="PTHR13844">
    <property type="entry name" value="SWI/SNF-RELATED MATRIX-ASSOCIATED ACTIN-DEPENDENT REGULATOR OF CHROMATIN SUBFAMILY D"/>
    <property type="match status" value="1"/>
</dbReference>
<evidence type="ECO:0000259" key="1">
    <source>
        <dbReference type="PROSITE" id="PS51925"/>
    </source>
</evidence>
<feature type="domain" description="DM2" evidence="1">
    <location>
        <begin position="143"/>
        <end position="219"/>
    </location>
</feature>
<sequence length="330" mass="39369">MFENLKKVESKIDSLCLSKRLHTEAEHLKRIKCVKTLRLYVKSSIEEETFIRIDTRVINDFKNQEEKQTEDLIKRLCVVFNSDLEPSIDYYRRISGEDVPYEDTSLEDTEVHEWNNTEDGYTAFELRSKTRPKNIRILIEFENRRDVYKLSPCLQEITEKYTDTKPNVITNIWKYIHKNALIKPGETEVVSDEKLRMLSGREKFEFTELPEIIINHLCPIDFLVIDIPTLNSFKDIFDVPIEVDDLFHLPRIHSKDVYAYEKKIEMMQEFKKRLEEKRDVLVKFGENPMDFINRWICLEATDYHSKTHFLLDANVQEMLYELIKQLPTCN</sequence>
<name>A0A9P6H0M1_9MICR</name>
<comment type="caution">
    <text evidence="2">The sequence shown here is derived from an EMBL/GenBank/DDBJ whole genome shotgun (WGS) entry which is preliminary data.</text>
</comment>
<dbReference type="SUPFAM" id="SSF47592">
    <property type="entry name" value="SWIB/MDM2 domain"/>
    <property type="match status" value="1"/>
</dbReference>
<proteinExistence type="predicted"/>
<gene>
    <name evidence="2" type="primary">ssr3</name>
    <name evidence="2" type="ORF">NGRA_0841</name>
</gene>
<protein>
    <submittedName>
        <fullName evidence="2">SWI/SNF and RSC complexes subunit ssr3</fullName>
    </submittedName>
</protein>
<dbReference type="EMBL" id="SBJO01000039">
    <property type="protein sequence ID" value="KAF9764084.1"/>
    <property type="molecule type" value="Genomic_DNA"/>
</dbReference>
<dbReference type="CDD" id="cd10568">
    <property type="entry name" value="SWIB_like"/>
    <property type="match status" value="1"/>
</dbReference>
<dbReference type="AlphaFoldDB" id="A0A9P6H0M1"/>
<organism evidence="2 3">
    <name type="scientific">Nosema granulosis</name>
    <dbReference type="NCBI Taxonomy" id="83296"/>
    <lineage>
        <taxon>Eukaryota</taxon>
        <taxon>Fungi</taxon>
        <taxon>Fungi incertae sedis</taxon>
        <taxon>Microsporidia</taxon>
        <taxon>Nosematidae</taxon>
        <taxon>Nosema</taxon>
    </lineage>
</organism>
<dbReference type="PROSITE" id="PS51925">
    <property type="entry name" value="SWIB_MDM2"/>
    <property type="match status" value="1"/>
</dbReference>
<dbReference type="Proteomes" id="UP000740883">
    <property type="component" value="Unassembled WGS sequence"/>
</dbReference>
<evidence type="ECO:0000313" key="2">
    <source>
        <dbReference type="EMBL" id="KAF9764084.1"/>
    </source>
</evidence>
<dbReference type="Pfam" id="PF02201">
    <property type="entry name" value="SWIB"/>
    <property type="match status" value="1"/>
</dbReference>
<accession>A0A9P6H0M1</accession>
<dbReference type="OrthoDB" id="10263741at2759"/>
<evidence type="ECO:0000313" key="3">
    <source>
        <dbReference type="Proteomes" id="UP000740883"/>
    </source>
</evidence>
<dbReference type="InterPro" id="IPR003121">
    <property type="entry name" value="SWIB_MDM2_domain"/>
</dbReference>
<dbReference type="Gene3D" id="1.10.245.10">
    <property type="entry name" value="SWIB/MDM2 domain"/>
    <property type="match status" value="1"/>
</dbReference>